<dbReference type="SUPFAM" id="SSF48371">
    <property type="entry name" value="ARM repeat"/>
    <property type="match status" value="1"/>
</dbReference>
<feature type="compositionally biased region" description="Polar residues" evidence="1">
    <location>
        <begin position="483"/>
        <end position="497"/>
    </location>
</feature>
<evidence type="ECO:0000256" key="1">
    <source>
        <dbReference type="SAM" id="MobiDB-lite"/>
    </source>
</evidence>
<dbReference type="Gene3D" id="1.25.40.180">
    <property type="match status" value="1"/>
</dbReference>
<feature type="region of interest" description="Disordered" evidence="1">
    <location>
        <begin position="472"/>
        <end position="532"/>
    </location>
</feature>
<dbReference type="InterPro" id="IPR003890">
    <property type="entry name" value="MIF4G-like_typ-3"/>
</dbReference>
<proteinExistence type="predicted"/>
<reference evidence="4" key="1">
    <citation type="submission" date="2016-11" db="UniProtKB">
        <authorList>
            <consortium name="WormBaseParasite"/>
        </authorList>
    </citation>
    <scope>IDENTIFICATION</scope>
</reference>
<accession>A0A1I7X3M7</accession>
<feature type="region of interest" description="Disordered" evidence="1">
    <location>
        <begin position="598"/>
        <end position="623"/>
    </location>
</feature>
<name>A0A1I7X3M7_HETBA</name>
<feature type="region of interest" description="Disordered" evidence="1">
    <location>
        <begin position="1"/>
        <end position="36"/>
    </location>
</feature>
<feature type="compositionally biased region" description="Basic and acidic residues" evidence="1">
    <location>
        <begin position="393"/>
        <end position="404"/>
    </location>
</feature>
<evidence type="ECO:0000259" key="2">
    <source>
        <dbReference type="Pfam" id="PF02854"/>
    </source>
</evidence>
<feature type="compositionally biased region" description="Acidic residues" evidence="1">
    <location>
        <begin position="368"/>
        <end position="382"/>
    </location>
</feature>
<evidence type="ECO:0000313" key="4">
    <source>
        <dbReference type="WBParaSite" id="Hba_12067"/>
    </source>
</evidence>
<dbReference type="Pfam" id="PF02854">
    <property type="entry name" value="MIF4G"/>
    <property type="match status" value="1"/>
</dbReference>
<dbReference type="GO" id="GO:0003729">
    <property type="term" value="F:mRNA binding"/>
    <property type="evidence" value="ECO:0007669"/>
    <property type="project" value="TreeGrafter"/>
</dbReference>
<dbReference type="PANTHER" id="PTHR23253:SF78">
    <property type="entry name" value="EUKARYOTIC TRANSLATION INITIATION FACTOR 4G1, ISOFORM B-RELATED"/>
    <property type="match status" value="1"/>
</dbReference>
<dbReference type="WBParaSite" id="Hba_12067">
    <property type="protein sequence ID" value="Hba_12067"/>
    <property type="gene ID" value="Hba_12067"/>
</dbReference>
<dbReference type="GO" id="GO:0003743">
    <property type="term" value="F:translation initiation factor activity"/>
    <property type="evidence" value="ECO:0007669"/>
    <property type="project" value="TreeGrafter"/>
</dbReference>
<dbReference type="PANTHER" id="PTHR23253">
    <property type="entry name" value="EUKARYOTIC TRANSLATION INITIATION FACTOR 4 GAMMA"/>
    <property type="match status" value="1"/>
</dbReference>
<feature type="compositionally biased region" description="Basic and acidic residues" evidence="1">
    <location>
        <begin position="600"/>
        <end position="620"/>
    </location>
</feature>
<feature type="region of interest" description="Disordered" evidence="1">
    <location>
        <begin position="309"/>
        <end position="404"/>
    </location>
</feature>
<dbReference type="Proteomes" id="UP000095283">
    <property type="component" value="Unplaced"/>
</dbReference>
<protein>
    <submittedName>
        <fullName evidence="4">MIF4G domain-containing protein</fullName>
    </submittedName>
</protein>
<dbReference type="GO" id="GO:0016281">
    <property type="term" value="C:eukaryotic translation initiation factor 4F complex"/>
    <property type="evidence" value="ECO:0007669"/>
    <property type="project" value="TreeGrafter"/>
</dbReference>
<feature type="domain" description="MIF4G" evidence="2">
    <location>
        <begin position="578"/>
        <end position="675"/>
    </location>
</feature>
<sequence length="718" mass="80314">MSNTIPRGKGRGKPVIQEGNALNVGGPHSNGAPIGALAQQQPPYVTPSVPMHMPPPGPDYNSGPHYVTNTAQMFFVGAAPHQTQQPHTFRPPNNAYYTQQPYQYAQSPFPYQQQYQYGADSDPFMQHPQPMFQNQMMMAQSMNASVFSTTTTTTKKNVLTIQDPNSGEVINKQEATSDPKNNDEKTVPIAEENVHTEEAAHATAVRKQFAQQIQEQMGGTHRKSVSESSTISNMDLAGSTEVSETTMRSDTTVANKSTVEEVAVKEELKEKEHNIENETASSISVKETASFVTVKETPIVEVTPVKQTLTDDTLVESDESPLHPVPASVQPEMSPSSASEPIEEESAADVDVVSAEPAESSVEKSDAEIEVVGEEFPVDADLPEASYPDAEEEERRKAEEEAERKRAREAELDALLESLLSKPEEVDSTSLSYGRSFLYCVRDIEKEFKRTSCPLTNDALVQLGIDLSSMPKSGDGKIRPHNFNPSWLNSTRPSGSRPTRPYGGRFSQHNEARGTGAGRGGGGHKKFPPSARPSIERNIERVVPLHKSENAWKAEKIRPEDMDKEEARVKVENELKENQKLSRFRNALLNRAQQTFVSKTQEEEREKKVKTMEDEEDPKKKQQLKIDLQESDNRFRRRKFGNITFIGQLFRQSLLSTKIVQWCLYELMRHSHPAENGVIPEPPYDEVCNSKWFLFMFSEVVMLVFKSVRTLCLFVPSV</sequence>
<evidence type="ECO:0000313" key="3">
    <source>
        <dbReference type="Proteomes" id="UP000095283"/>
    </source>
</evidence>
<organism evidence="3 4">
    <name type="scientific">Heterorhabditis bacteriophora</name>
    <name type="common">Entomopathogenic nematode worm</name>
    <dbReference type="NCBI Taxonomy" id="37862"/>
    <lineage>
        <taxon>Eukaryota</taxon>
        <taxon>Metazoa</taxon>
        <taxon>Ecdysozoa</taxon>
        <taxon>Nematoda</taxon>
        <taxon>Chromadorea</taxon>
        <taxon>Rhabditida</taxon>
        <taxon>Rhabditina</taxon>
        <taxon>Rhabditomorpha</taxon>
        <taxon>Strongyloidea</taxon>
        <taxon>Heterorhabditidae</taxon>
        <taxon>Heterorhabditis</taxon>
    </lineage>
</organism>
<keyword evidence="3" id="KW-1185">Reference proteome</keyword>
<dbReference type="InterPro" id="IPR016024">
    <property type="entry name" value="ARM-type_fold"/>
</dbReference>
<feature type="compositionally biased region" description="Low complexity" evidence="1">
    <location>
        <begin position="331"/>
        <end position="340"/>
    </location>
</feature>
<dbReference type="AlphaFoldDB" id="A0A1I7X3M7"/>